<keyword evidence="1" id="KW-0812">Transmembrane</keyword>
<sequence>MLSHILCARFSFSFRFLAFSCWTLLLSVSNCLVLVAWDGLEPAAATTSGEPAFALFFLFFLAFFLFCSPAAVEVVAAVAEAGSSGGVATGVAAAAATLESGEWEASFLFFLFRFLSFFTLAWSAVAAAGSGWGATATGGDFSCLA</sequence>
<feature type="transmembrane region" description="Helical" evidence="1">
    <location>
        <begin position="107"/>
        <end position="128"/>
    </location>
</feature>
<name>A0A8D8BN57_CULPI</name>
<evidence type="ECO:0000256" key="1">
    <source>
        <dbReference type="SAM" id="Phobius"/>
    </source>
</evidence>
<keyword evidence="1" id="KW-0472">Membrane</keyword>
<organism evidence="2">
    <name type="scientific">Culex pipiens</name>
    <name type="common">House mosquito</name>
    <dbReference type="NCBI Taxonomy" id="7175"/>
    <lineage>
        <taxon>Eukaryota</taxon>
        <taxon>Metazoa</taxon>
        <taxon>Ecdysozoa</taxon>
        <taxon>Arthropoda</taxon>
        <taxon>Hexapoda</taxon>
        <taxon>Insecta</taxon>
        <taxon>Pterygota</taxon>
        <taxon>Neoptera</taxon>
        <taxon>Endopterygota</taxon>
        <taxon>Diptera</taxon>
        <taxon>Nematocera</taxon>
        <taxon>Culicoidea</taxon>
        <taxon>Culicidae</taxon>
        <taxon>Culicinae</taxon>
        <taxon>Culicini</taxon>
        <taxon>Culex</taxon>
        <taxon>Culex</taxon>
    </lineage>
</organism>
<reference evidence="2" key="1">
    <citation type="submission" date="2021-05" db="EMBL/GenBank/DDBJ databases">
        <authorList>
            <person name="Alioto T."/>
            <person name="Alioto T."/>
            <person name="Gomez Garrido J."/>
        </authorList>
    </citation>
    <scope>NUCLEOTIDE SEQUENCE</scope>
</reference>
<dbReference type="AlphaFoldDB" id="A0A8D8BN57"/>
<feature type="transmembrane region" description="Helical" evidence="1">
    <location>
        <begin position="49"/>
        <end position="67"/>
    </location>
</feature>
<proteinExistence type="predicted"/>
<protein>
    <submittedName>
        <fullName evidence="2">(northern house mosquito) hypothetical protein</fullName>
    </submittedName>
</protein>
<evidence type="ECO:0000313" key="2">
    <source>
        <dbReference type="EMBL" id="CAG6478839.1"/>
    </source>
</evidence>
<keyword evidence="1" id="KW-1133">Transmembrane helix</keyword>
<feature type="transmembrane region" description="Helical" evidence="1">
    <location>
        <begin position="12"/>
        <end position="37"/>
    </location>
</feature>
<dbReference type="EMBL" id="HBUE01083914">
    <property type="protein sequence ID" value="CAG6478839.1"/>
    <property type="molecule type" value="Transcribed_RNA"/>
</dbReference>
<accession>A0A8D8BN57</accession>
<feature type="transmembrane region" description="Helical" evidence="1">
    <location>
        <begin position="74"/>
        <end position="95"/>
    </location>
</feature>